<keyword evidence="3" id="KW-1185">Reference proteome</keyword>
<accession>A0ABR7X052</accession>
<dbReference type="RefSeq" id="WP_191191945.1">
    <property type="nucleotide sequence ID" value="NZ_JACWMY010000018.1"/>
</dbReference>
<dbReference type="Proteomes" id="UP000606600">
    <property type="component" value="Unassembled WGS sequence"/>
</dbReference>
<keyword evidence="2" id="KW-0413">Isomerase</keyword>
<reference evidence="2 3" key="1">
    <citation type="submission" date="2020-09" db="EMBL/GenBank/DDBJ databases">
        <title>Novel species of Mucilaginibacter isolated from a glacier on the Tibetan Plateau.</title>
        <authorList>
            <person name="Liu Q."/>
            <person name="Xin Y.-H."/>
        </authorList>
    </citation>
    <scope>NUCLEOTIDE SEQUENCE [LARGE SCALE GENOMIC DNA]</scope>
    <source>
        <strain evidence="2 3">ZT4R22</strain>
    </source>
</reference>
<dbReference type="SUPFAM" id="SSF109854">
    <property type="entry name" value="DinB/YfiT-like putative metalloenzymes"/>
    <property type="match status" value="1"/>
</dbReference>
<sequence length="279" mass="31322">MEQVIPVQTLHLFPVLDKLLVELLASLSPHDWHKPTVAKLWNVKDIAAHLLDGNVRAIAALNGYQNNEAPPQINSYQDLVSFLNELNAVWVKAMKRVSPALITQQLESTGKQYVEYLHTLDPFAPAMFSVAWAGEDTSLNWFHIAREYTEKWHHQQQIRDAVGKPGLITRELFYPVIDTFMYALPHTYRNTPAKEGTVIKFTITSDVGGDWFLKRSPNKWELMKGLSPEKVDASVTLDPDTAWKLFTKAISPETALAASATTGDIILANPIFNMVAVMA</sequence>
<comment type="caution">
    <text evidence="2">The sequence shown here is derived from an EMBL/GenBank/DDBJ whole genome shotgun (WGS) entry which is preliminary data.</text>
</comment>
<name>A0ABR7X052_9SPHI</name>
<feature type="domain" description="Mycothiol-dependent maleylpyruvate isomerase metal-binding" evidence="1">
    <location>
        <begin position="20"/>
        <end position="158"/>
    </location>
</feature>
<proteinExistence type="predicted"/>
<dbReference type="InterPro" id="IPR024344">
    <property type="entry name" value="MDMPI_metal-binding"/>
</dbReference>
<protein>
    <submittedName>
        <fullName evidence="2">Maleylpyruvate isomerase N-terminal domain-containing protein</fullName>
    </submittedName>
</protein>
<dbReference type="SUPFAM" id="SSF55718">
    <property type="entry name" value="SCP-like"/>
    <property type="match status" value="1"/>
</dbReference>
<dbReference type="GO" id="GO:0016853">
    <property type="term" value="F:isomerase activity"/>
    <property type="evidence" value="ECO:0007669"/>
    <property type="project" value="UniProtKB-KW"/>
</dbReference>
<organism evidence="2 3">
    <name type="scientific">Mucilaginibacter pankratovii</name>
    <dbReference type="NCBI Taxonomy" id="2772110"/>
    <lineage>
        <taxon>Bacteria</taxon>
        <taxon>Pseudomonadati</taxon>
        <taxon>Bacteroidota</taxon>
        <taxon>Sphingobacteriia</taxon>
        <taxon>Sphingobacteriales</taxon>
        <taxon>Sphingobacteriaceae</taxon>
        <taxon>Mucilaginibacter</taxon>
    </lineage>
</organism>
<evidence type="ECO:0000259" key="1">
    <source>
        <dbReference type="Pfam" id="PF11716"/>
    </source>
</evidence>
<dbReference type="Pfam" id="PF11716">
    <property type="entry name" value="MDMPI_N"/>
    <property type="match status" value="1"/>
</dbReference>
<dbReference type="InterPro" id="IPR036527">
    <property type="entry name" value="SCP2_sterol-bd_dom_sf"/>
</dbReference>
<dbReference type="InterPro" id="IPR034660">
    <property type="entry name" value="DinB/YfiT-like"/>
</dbReference>
<dbReference type="EMBL" id="JACWMY010000018">
    <property type="protein sequence ID" value="MBD1367312.1"/>
    <property type="molecule type" value="Genomic_DNA"/>
</dbReference>
<gene>
    <name evidence="2" type="ORF">IDJ77_26100</name>
</gene>
<evidence type="ECO:0000313" key="3">
    <source>
        <dbReference type="Proteomes" id="UP000606600"/>
    </source>
</evidence>
<dbReference type="Gene3D" id="1.20.120.450">
    <property type="entry name" value="dinb family like domain"/>
    <property type="match status" value="1"/>
</dbReference>
<dbReference type="Gene3D" id="3.30.1050.10">
    <property type="entry name" value="SCP2 sterol-binding domain"/>
    <property type="match status" value="1"/>
</dbReference>
<evidence type="ECO:0000313" key="2">
    <source>
        <dbReference type="EMBL" id="MBD1367312.1"/>
    </source>
</evidence>